<keyword evidence="2" id="KW-0276">Fatty acid metabolism</keyword>
<evidence type="ECO:0000256" key="1">
    <source>
        <dbReference type="ARBA" id="ARBA00005254"/>
    </source>
</evidence>
<accession>A0A364NK99</accession>
<comment type="similarity">
    <text evidence="1">Belongs to the enoyl-CoA hydratase/isomerase family.</text>
</comment>
<dbReference type="OrthoDB" id="9807606at2"/>
<keyword evidence="4" id="KW-0443">Lipid metabolism</keyword>
<comment type="function">
    <text evidence="5">May play a role in fatty acid biosynthesis and insulin sensitivity.</text>
</comment>
<dbReference type="AlphaFoldDB" id="A0A364NK99"/>
<evidence type="ECO:0000313" key="8">
    <source>
        <dbReference type="Proteomes" id="UP000250744"/>
    </source>
</evidence>
<gene>
    <name evidence="7" type="ORF">DN062_14200</name>
</gene>
<dbReference type="SUPFAM" id="SSF52096">
    <property type="entry name" value="ClpP/crotonase"/>
    <property type="match status" value="1"/>
</dbReference>
<dbReference type="InterPro" id="IPR052377">
    <property type="entry name" value="Mitochondrial_ECH-domain"/>
</dbReference>
<evidence type="ECO:0000256" key="3">
    <source>
        <dbReference type="ARBA" id="ARBA00022946"/>
    </source>
</evidence>
<comment type="caution">
    <text evidence="7">The sequence shown here is derived from an EMBL/GenBank/DDBJ whole genome shotgun (WGS) entry which is preliminary data.</text>
</comment>
<dbReference type="GO" id="GO:0006631">
    <property type="term" value="P:fatty acid metabolic process"/>
    <property type="evidence" value="ECO:0007669"/>
    <property type="project" value="UniProtKB-KW"/>
</dbReference>
<evidence type="ECO:0000256" key="2">
    <source>
        <dbReference type="ARBA" id="ARBA00022832"/>
    </source>
</evidence>
<evidence type="ECO:0000256" key="6">
    <source>
        <dbReference type="ARBA" id="ARBA00040545"/>
    </source>
</evidence>
<keyword evidence="8" id="KW-1185">Reference proteome</keyword>
<protein>
    <recommendedName>
        <fullName evidence="6">Enoyl-CoA hydratase domain-containing protein 3, mitochondrial</fullName>
    </recommendedName>
</protein>
<dbReference type="RefSeq" id="WP_112159962.1">
    <property type="nucleotide sequence ID" value="NZ_QKRX01000011.1"/>
</dbReference>
<organism evidence="7 8">
    <name type="scientific">Nitrincola tibetensis</name>
    <dbReference type="NCBI Taxonomy" id="2219697"/>
    <lineage>
        <taxon>Bacteria</taxon>
        <taxon>Pseudomonadati</taxon>
        <taxon>Pseudomonadota</taxon>
        <taxon>Gammaproteobacteria</taxon>
        <taxon>Oceanospirillales</taxon>
        <taxon>Oceanospirillaceae</taxon>
        <taxon>Nitrincola</taxon>
    </lineage>
</organism>
<evidence type="ECO:0000256" key="4">
    <source>
        <dbReference type="ARBA" id="ARBA00023098"/>
    </source>
</evidence>
<dbReference type="EMBL" id="QKRX01000011">
    <property type="protein sequence ID" value="RAU17307.1"/>
    <property type="molecule type" value="Genomic_DNA"/>
</dbReference>
<proteinExistence type="inferred from homology"/>
<keyword evidence="3" id="KW-0809">Transit peptide</keyword>
<dbReference type="Proteomes" id="UP000250744">
    <property type="component" value="Unassembled WGS sequence"/>
</dbReference>
<name>A0A364NK99_9GAMM</name>
<evidence type="ECO:0000313" key="7">
    <source>
        <dbReference type="EMBL" id="RAU17307.1"/>
    </source>
</evidence>
<dbReference type="PANTHER" id="PTHR43602">
    <property type="match status" value="1"/>
</dbReference>
<dbReference type="InterPro" id="IPR001753">
    <property type="entry name" value="Enoyl-CoA_hydra/iso"/>
</dbReference>
<dbReference type="GO" id="GO:0016836">
    <property type="term" value="F:hydro-lyase activity"/>
    <property type="evidence" value="ECO:0007669"/>
    <property type="project" value="TreeGrafter"/>
</dbReference>
<reference evidence="7 8" key="1">
    <citation type="submission" date="2018-06" db="EMBL/GenBank/DDBJ databases">
        <title>Nitrincola tibetense sp. nov., isolated from Lake XuguoCo on Tibetan Plateau.</title>
        <authorList>
            <person name="Xing P."/>
        </authorList>
    </citation>
    <scope>NUCLEOTIDE SEQUENCE [LARGE SCALE GENOMIC DNA]</scope>
    <source>
        <strain evidence="8">xg18</strain>
    </source>
</reference>
<dbReference type="Gene3D" id="3.90.226.10">
    <property type="entry name" value="2-enoyl-CoA Hydratase, Chain A, domain 1"/>
    <property type="match status" value="1"/>
</dbReference>
<sequence length="266" mass="29013">MCPNSNDTPAQLLREDHKGVAWLTLNRPKARNSLSSELIELLQTELNQIAETPSIRVVVISANGPAFCAGHDLKEVTCSDQAFHEVLFARCSELMLSIRRMPQPVIASVQSLATAAGCQLVATCDLAVAARSARFATPGVHIGLFCSTPMVALTRNVSPKQAMQLLLTGDPIDAQTALAYGLVSQVVDDEKLQEETLTLALKIASKSGQTLRIGKEAFYQQLHLSEADAYRYASDVMVKNLQIVDAKEGIAAFVEKRHPVWEQDKE</sequence>
<dbReference type="Gene3D" id="1.10.12.10">
    <property type="entry name" value="Lyase 2-enoyl-coa Hydratase, Chain A, domain 2"/>
    <property type="match status" value="1"/>
</dbReference>
<dbReference type="CDD" id="cd06558">
    <property type="entry name" value="crotonase-like"/>
    <property type="match status" value="1"/>
</dbReference>
<dbReference type="InterPro" id="IPR014748">
    <property type="entry name" value="Enoyl-CoA_hydra_C"/>
</dbReference>
<evidence type="ECO:0000256" key="5">
    <source>
        <dbReference type="ARBA" id="ARBA00037410"/>
    </source>
</evidence>
<dbReference type="NCBIfam" id="NF006008">
    <property type="entry name" value="PRK08139.1"/>
    <property type="match status" value="1"/>
</dbReference>
<dbReference type="Pfam" id="PF00378">
    <property type="entry name" value="ECH_1"/>
    <property type="match status" value="1"/>
</dbReference>
<dbReference type="InterPro" id="IPR029045">
    <property type="entry name" value="ClpP/crotonase-like_dom_sf"/>
</dbReference>
<dbReference type="PANTHER" id="PTHR43602:SF1">
    <property type="entry name" value="ENOYL-COA HYDRATASE DOMAIN-CONTAINING PROTEIN 3, MITOCHONDRIAL"/>
    <property type="match status" value="1"/>
</dbReference>